<dbReference type="KEGG" id="ncr:NCU04919"/>
<dbReference type="InterPro" id="IPR043129">
    <property type="entry name" value="ATPase_NBD"/>
</dbReference>
<proteinExistence type="predicted"/>
<dbReference type="PaxDb" id="5141-EFNCRP00000004846"/>
<dbReference type="RefSeq" id="XP_959367.3">
    <property type="nucleotide sequence ID" value="XM_954274.3"/>
</dbReference>
<keyword evidence="3" id="KW-1185">Reference proteome</keyword>
<feature type="region of interest" description="Disordered" evidence="1">
    <location>
        <begin position="1"/>
        <end position="35"/>
    </location>
</feature>
<evidence type="ECO:0000313" key="3">
    <source>
        <dbReference type="Proteomes" id="UP000001805"/>
    </source>
</evidence>
<evidence type="ECO:0000256" key="1">
    <source>
        <dbReference type="SAM" id="MobiDB-lite"/>
    </source>
</evidence>
<dbReference type="InParanoid" id="Q7S3U8"/>
<evidence type="ECO:0000313" key="2">
    <source>
        <dbReference type="EMBL" id="EAA30131.3"/>
    </source>
</evidence>
<name>Q7S3U8_NEUCR</name>
<organism evidence="2 3">
    <name type="scientific">Neurospora crassa (strain ATCC 24698 / 74-OR23-1A / CBS 708.71 / DSM 1257 / FGSC 987)</name>
    <dbReference type="NCBI Taxonomy" id="367110"/>
    <lineage>
        <taxon>Eukaryota</taxon>
        <taxon>Fungi</taxon>
        <taxon>Dikarya</taxon>
        <taxon>Ascomycota</taxon>
        <taxon>Pezizomycotina</taxon>
        <taxon>Sordariomycetes</taxon>
        <taxon>Sordariomycetidae</taxon>
        <taxon>Sordariales</taxon>
        <taxon>Sordariaceae</taxon>
        <taxon>Neurospora</taxon>
    </lineage>
</organism>
<dbReference type="EMBL" id="CM002239">
    <property type="protein sequence ID" value="EAA30131.3"/>
    <property type="molecule type" value="Genomic_DNA"/>
</dbReference>
<dbReference type="Proteomes" id="UP000001805">
    <property type="component" value="Chromosome 4, Linkage Group IV"/>
</dbReference>
<evidence type="ECO:0008006" key="4">
    <source>
        <dbReference type="Google" id="ProtNLM"/>
    </source>
</evidence>
<dbReference type="HOGENOM" id="CLU_022325_0_0_1"/>
<feature type="region of interest" description="Disordered" evidence="1">
    <location>
        <begin position="603"/>
        <end position="622"/>
    </location>
</feature>
<feature type="compositionally biased region" description="Polar residues" evidence="1">
    <location>
        <begin position="14"/>
        <end position="27"/>
    </location>
</feature>
<dbReference type="SUPFAM" id="SSF53067">
    <property type="entry name" value="Actin-like ATPase domain"/>
    <property type="match status" value="1"/>
</dbReference>
<gene>
    <name evidence="2" type="ORF">NCU04919</name>
</gene>
<sequence length="622" mass="70730">MQRRTRQGKAAAAQRTSSKKATTTQPTRKAAKPVVHTRGPDTQEILMGIDLGSSGIRATISPPDESEEIMMIYNGEDAADGYAFSAHGYVFDHFDDIDSAQIHKQSLDDDGRLSVSLKYAFYILSDAPKTLKKEYPLLRRMIEEDDRNREDFRRKLRLGLVQMFRWLIGKVEETIKTKRAPWRVGKLRVTVPSQWDLRFEGQYRSILAESFGWDAETAHDRIRFSFEAEALAHFLVRSKHYENEAIAQLKPGEHRVMLVFDFGGHNMNGCQYWINSKRGETLNFFRMGKPFGVGSGTEHMVDYILSACEKYRIDNHEVPLSDNAKAQLLVKIRSRRAHYGPGSPTARDEETFEFFDSGSNGIGGGAIRLTKDIIDQCWEKAFQPAIEEVEKRLKALAKSHKRRGRPNPLVVMAGGSLMNKAFGLRLDSLVQLYRLDPALLVNKRTGAAIGLQMRQAGQEEGRGDWDNKAYLLYFYNVEAKQEVFPTCVIPMQAGDRLRLVCDPFYGQDEVKKRGPLRGIDHKRSYDLIERLPLNPRNRQYECRVGFHDGGDKMAMTLSIVDEFPDSVWEIPLYFDNGTRCILPGKRGVPLRDAVPDLFLGLATEEDDEMEGSEDDVEMEDVA</sequence>
<dbReference type="AlphaFoldDB" id="Q7S3U8"/>
<reference evidence="2 3" key="1">
    <citation type="journal article" date="2003" name="Nature">
        <title>The genome sequence of the filamentous fungus Neurospora crassa.</title>
        <authorList>
            <person name="Galagan J.E."/>
            <person name="Calvo S.E."/>
            <person name="Borkovich K.A."/>
            <person name="Selker E.U."/>
            <person name="Read N.D."/>
            <person name="Jaffe D."/>
            <person name="FitzHugh W."/>
            <person name="Ma L.J."/>
            <person name="Smirnov S."/>
            <person name="Purcell S."/>
            <person name="Rehman B."/>
            <person name="Elkins T."/>
            <person name="Engels R."/>
            <person name="Wang S."/>
            <person name="Nielsen C.B."/>
            <person name="Butler J."/>
            <person name="Endrizzi M."/>
            <person name="Qui D."/>
            <person name="Ianakiev P."/>
            <person name="Bell-Pedersen D."/>
            <person name="Nelson M.A."/>
            <person name="Werner-Washburne M."/>
            <person name="Selitrennikoff C.P."/>
            <person name="Kinsey J.A."/>
            <person name="Braun E.L."/>
            <person name="Zelter A."/>
            <person name="Schulte U."/>
            <person name="Kothe G.O."/>
            <person name="Jedd G."/>
            <person name="Mewes W."/>
            <person name="Staben C."/>
            <person name="Marcotte E."/>
            <person name="Greenberg D."/>
            <person name="Roy A."/>
            <person name="Foley K."/>
            <person name="Naylor J."/>
            <person name="Stange-Thomann N."/>
            <person name="Barrett R."/>
            <person name="Gnerre S."/>
            <person name="Kamal M."/>
            <person name="Kamvysselis M."/>
            <person name="Mauceli E."/>
            <person name="Bielke C."/>
            <person name="Rudd S."/>
            <person name="Frishman D."/>
            <person name="Krystofova S."/>
            <person name="Rasmussen C."/>
            <person name="Metzenberg R.L."/>
            <person name="Perkins D.D."/>
            <person name="Kroken S."/>
            <person name="Cogoni C."/>
            <person name="Macino G."/>
            <person name="Catcheside D."/>
            <person name="Li W."/>
            <person name="Pratt R.J."/>
            <person name="Osmani S.A."/>
            <person name="DeSouza C.P."/>
            <person name="Glass L."/>
            <person name="Orbach M.J."/>
            <person name="Berglund J.A."/>
            <person name="Voelker R."/>
            <person name="Yarden O."/>
            <person name="Plamann M."/>
            <person name="Seiler S."/>
            <person name="Dunlap J."/>
            <person name="Radford A."/>
            <person name="Aramayo R."/>
            <person name="Natvig D.O."/>
            <person name="Alex L.A."/>
            <person name="Mannhaupt G."/>
            <person name="Ebbole D.J."/>
            <person name="Freitag M."/>
            <person name="Paulsen I."/>
            <person name="Sachs M.S."/>
            <person name="Lander E.S."/>
            <person name="Nusbaum C."/>
            <person name="Birren B."/>
        </authorList>
    </citation>
    <scope>NUCLEOTIDE SEQUENCE [LARGE SCALE GENOMIC DNA]</scope>
    <source>
        <strain evidence="3">ATCC 24698 / 74-OR23-1A / CBS 708.71 / DSM 1257 / FGSC 987</strain>
    </source>
</reference>
<dbReference type="OrthoDB" id="3819888at2759"/>
<dbReference type="VEuPathDB" id="FungiDB:NCU04919"/>
<dbReference type="GeneID" id="3875521"/>
<accession>Q7S3U8</accession>
<protein>
    <recommendedName>
        <fullName evidence="4">Actin-like ATPase domain-containing protein</fullName>
    </recommendedName>
</protein>